<accession>A0ABQ5PY64</accession>
<dbReference type="Proteomes" id="UP001165044">
    <property type="component" value="Unassembled WGS sequence"/>
</dbReference>
<keyword evidence="2" id="KW-1185">Reference proteome</keyword>
<name>A0ABQ5PY64_9BACT</name>
<evidence type="ECO:0000313" key="2">
    <source>
        <dbReference type="Proteomes" id="UP001165044"/>
    </source>
</evidence>
<dbReference type="EMBL" id="BSDC01000002">
    <property type="protein sequence ID" value="GLH67314.1"/>
    <property type="molecule type" value="Genomic_DNA"/>
</dbReference>
<sequence>MSRAIDRRVKALEEQIEPRQVHRVIRFHHPDGTVTYLAGEEPAPGEDCDFINILSSEVIEGRPATDDELEAMYPGRRERIAQRELKGGQ</sequence>
<proteinExistence type="predicted"/>
<dbReference type="RefSeq" id="WP_285608374.1">
    <property type="nucleotide sequence ID" value="NZ_BSDC01000002.1"/>
</dbReference>
<protein>
    <submittedName>
        <fullName evidence="1">Uncharacterized protein</fullName>
    </submittedName>
</protein>
<gene>
    <name evidence="1" type="ORF">GETHED_16780</name>
</gene>
<organism evidence="1 2">
    <name type="scientific">Geothrix edaphica</name>
    <dbReference type="NCBI Taxonomy" id="2927976"/>
    <lineage>
        <taxon>Bacteria</taxon>
        <taxon>Pseudomonadati</taxon>
        <taxon>Acidobacteriota</taxon>
        <taxon>Holophagae</taxon>
        <taxon>Holophagales</taxon>
        <taxon>Holophagaceae</taxon>
        <taxon>Geothrix</taxon>
    </lineage>
</organism>
<reference evidence="1" key="1">
    <citation type="journal article" date="2023" name="Antonie Van Leeuwenhoek">
        <title>Mesoterricola silvestris gen. nov., sp. nov., Mesoterricola sediminis sp. nov., Geothrix oryzae sp. nov., Geothrix edaphica sp. nov., Geothrix rubra sp. nov., and Geothrix limicola sp. nov., six novel members of Acidobacteriota isolated from soils.</title>
        <authorList>
            <person name="Itoh H."/>
            <person name="Sugisawa Y."/>
            <person name="Mise K."/>
            <person name="Xu Z."/>
            <person name="Kuniyasu M."/>
            <person name="Ushijima N."/>
            <person name="Kawano K."/>
            <person name="Kobayashi E."/>
            <person name="Shiratori Y."/>
            <person name="Masuda Y."/>
            <person name="Senoo K."/>
        </authorList>
    </citation>
    <scope>NUCLEOTIDE SEQUENCE</scope>
    <source>
        <strain evidence="1">Red802</strain>
    </source>
</reference>
<comment type="caution">
    <text evidence="1">The sequence shown here is derived from an EMBL/GenBank/DDBJ whole genome shotgun (WGS) entry which is preliminary data.</text>
</comment>
<evidence type="ECO:0000313" key="1">
    <source>
        <dbReference type="EMBL" id="GLH67314.1"/>
    </source>
</evidence>